<evidence type="ECO:0000256" key="4">
    <source>
        <dbReference type="HAMAP-Rule" id="MF_00909"/>
    </source>
</evidence>
<evidence type="ECO:0000256" key="6">
    <source>
        <dbReference type="RuleBase" id="RU000631"/>
    </source>
</evidence>
<keyword evidence="4 6" id="KW-0717">Septation</keyword>
<evidence type="ECO:0000256" key="7">
    <source>
        <dbReference type="SAM" id="MobiDB-lite"/>
    </source>
</evidence>
<keyword evidence="3 4" id="KW-0342">GTP-binding</keyword>
<dbReference type="InterPro" id="IPR000158">
    <property type="entry name" value="Cell_div_FtsZ"/>
</dbReference>
<feature type="binding site" evidence="4">
    <location>
        <begin position="108"/>
        <end position="110"/>
    </location>
    <ligand>
        <name>GTP</name>
        <dbReference type="ChEBI" id="CHEBI:37565"/>
    </ligand>
</feature>
<feature type="binding site" evidence="4">
    <location>
        <position position="187"/>
    </location>
    <ligand>
        <name>GTP</name>
        <dbReference type="ChEBI" id="CHEBI:37565"/>
    </ligand>
</feature>
<accession>A0ABM8QHI6</accession>
<dbReference type="InterPro" id="IPR018316">
    <property type="entry name" value="Tubulin/FtsZ_2-layer-sand-dom"/>
</dbReference>
<gene>
    <name evidence="4 10" type="primary">ftsZ</name>
    <name evidence="10" type="ORF">NSPZN2_10548</name>
</gene>
<dbReference type="HAMAP" id="MF_00909">
    <property type="entry name" value="FtsZ"/>
    <property type="match status" value="1"/>
</dbReference>
<comment type="similarity">
    <text evidence="1 4 6">Belongs to the FtsZ family.</text>
</comment>
<evidence type="ECO:0000313" key="10">
    <source>
        <dbReference type="EMBL" id="CAE6697722.1"/>
    </source>
</evidence>
<sequence length="400" mass="42296">MFSFQEEPQSPVRIKVIGVGGAGCNAVNTMITGGLCRVDFVAANTDVQALERSQASYKIQIGPERTRGLGAGAKPEVGRDAALESKDEIRESLVGADMVFVTAGMGGGTGTGAAPIVASIARELGILTVAVVTKPFQYEGHRRMSHAEEGIRDLGRHVDTLLIIPNQRLLGIVDKATPLLDAFKVADDVLRQAIQGIADVITTTGLVNVDFADVRTIMAHTGRAVMGMGIGRGANRAQEAAQKAICSPLLEEGSVEGARGVLLNITGGPNMSLHEVEEAASIVQHAADAEANIIVGQVINPEIGDDFIVTVIATGFEREEQSVARPAAAAERPAARTPNGRPAQQVLTGVHAAASDRPIKDIDRPTFLRRLGETREAVERIAVGGDDEWDVPTFLRKQVD</sequence>
<dbReference type="SUPFAM" id="SSF55307">
    <property type="entry name" value="Tubulin C-terminal domain-like"/>
    <property type="match status" value="1"/>
</dbReference>
<dbReference type="PROSITE" id="PS01134">
    <property type="entry name" value="FTSZ_1"/>
    <property type="match status" value="1"/>
</dbReference>
<evidence type="ECO:0000313" key="11">
    <source>
        <dbReference type="Proteomes" id="UP000675880"/>
    </source>
</evidence>
<dbReference type="RefSeq" id="WP_213040417.1">
    <property type="nucleotide sequence ID" value="NZ_CAJNBJ010000001.1"/>
</dbReference>
<feature type="binding site" evidence="4">
    <location>
        <begin position="21"/>
        <end position="25"/>
    </location>
    <ligand>
        <name>GTP</name>
        <dbReference type="ChEBI" id="CHEBI:37565"/>
    </ligand>
</feature>
<keyword evidence="4 6" id="KW-0132">Cell division</keyword>
<organism evidence="10 11">
    <name type="scientific">Nitrospira defluvii</name>
    <dbReference type="NCBI Taxonomy" id="330214"/>
    <lineage>
        <taxon>Bacteria</taxon>
        <taxon>Pseudomonadati</taxon>
        <taxon>Nitrospirota</taxon>
        <taxon>Nitrospiria</taxon>
        <taxon>Nitrospirales</taxon>
        <taxon>Nitrospiraceae</taxon>
        <taxon>Nitrospira</taxon>
    </lineage>
</organism>
<dbReference type="CDD" id="cd02201">
    <property type="entry name" value="FtsZ_type1"/>
    <property type="match status" value="1"/>
</dbReference>
<dbReference type="Proteomes" id="UP000675880">
    <property type="component" value="Unassembled WGS sequence"/>
</dbReference>
<evidence type="ECO:0000256" key="1">
    <source>
        <dbReference type="ARBA" id="ARBA00009690"/>
    </source>
</evidence>
<dbReference type="NCBIfam" id="TIGR00065">
    <property type="entry name" value="ftsZ"/>
    <property type="match status" value="1"/>
</dbReference>
<dbReference type="Pfam" id="PF12327">
    <property type="entry name" value="FtsZ_C"/>
    <property type="match status" value="1"/>
</dbReference>
<dbReference type="InterPro" id="IPR008280">
    <property type="entry name" value="Tub_FtsZ_C"/>
</dbReference>
<dbReference type="InterPro" id="IPR020805">
    <property type="entry name" value="Cell_div_FtsZ_CS"/>
</dbReference>
<feature type="compositionally biased region" description="Low complexity" evidence="7">
    <location>
        <begin position="324"/>
        <end position="338"/>
    </location>
</feature>
<comment type="subunit">
    <text evidence="4">Homodimer. Polymerizes to form a dynamic ring structure in a strictly GTP-dependent manner. Interacts directly with several other division proteins.</text>
</comment>
<dbReference type="InterPro" id="IPR045061">
    <property type="entry name" value="FtsZ/CetZ"/>
</dbReference>
<dbReference type="InterPro" id="IPR036525">
    <property type="entry name" value="Tubulin/FtsZ_GTPase_sf"/>
</dbReference>
<keyword evidence="4" id="KW-0963">Cytoplasm</keyword>
<keyword evidence="2 4" id="KW-0547">Nucleotide-binding</keyword>
<dbReference type="SMART" id="SM00864">
    <property type="entry name" value="Tubulin"/>
    <property type="match status" value="1"/>
</dbReference>
<keyword evidence="4 6" id="KW-0131">Cell cycle</keyword>
<feature type="binding site" evidence="4">
    <location>
        <position position="143"/>
    </location>
    <ligand>
        <name>GTP</name>
        <dbReference type="ChEBI" id="CHEBI:37565"/>
    </ligand>
</feature>
<evidence type="ECO:0000256" key="3">
    <source>
        <dbReference type="ARBA" id="ARBA00023134"/>
    </source>
</evidence>
<dbReference type="GO" id="GO:0051301">
    <property type="term" value="P:cell division"/>
    <property type="evidence" value="ECO:0007669"/>
    <property type="project" value="UniProtKB-KW"/>
</dbReference>
<dbReference type="PROSITE" id="PS01135">
    <property type="entry name" value="FTSZ_2"/>
    <property type="match status" value="1"/>
</dbReference>
<feature type="domain" description="Tubulin/FtsZ 2-layer sandwich" evidence="9">
    <location>
        <begin position="207"/>
        <end position="325"/>
    </location>
</feature>
<dbReference type="Pfam" id="PF00091">
    <property type="entry name" value="Tubulin"/>
    <property type="match status" value="1"/>
</dbReference>
<dbReference type="Gene3D" id="3.30.1330.20">
    <property type="entry name" value="Tubulin/FtsZ, C-terminal domain"/>
    <property type="match status" value="1"/>
</dbReference>
<dbReference type="PANTHER" id="PTHR30314:SF3">
    <property type="entry name" value="MITOCHONDRIAL DIVISION PROTEIN FSZA"/>
    <property type="match status" value="1"/>
</dbReference>
<reference evidence="10 11" key="1">
    <citation type="submission" date="2021-02" db="EMBL/GenBank/DDBJ databases">
        <authorList>
            <person name="Han P."/>
        </authorList>
    </citation>
    <scope>NUCLEOTIDE SEQUENCE [LARGE SCALE GENOMIC DNA]</scope>
    <source>
        <strain evidence="10">Candidatus Nitrospira sp. ZN2</strain>
    </source>
</reference>
<dbReference type="InterPro" id="IPR003008">
    <property type="entry name" value="Tubulin_FtsZ_GTPase"/>
</dbReference>
<feature type="binding site" evidence="4">
    <location>
        <position position="139"/>
    </location>
    <ligand>
        <name>GTP</name>
        <dbReference type="ChEBI" id="CHEBI:37565"/>
    </ligand>
</feature>
<comment type="caution">
    <text evidence="10">The sequence shown here is derived from an EMBL/GenBank/DDBJ whole genome shotgun (WGS) entry which is preliminary data.</text>
</comment>
<comment type="function">
    <text evidence="4 6">Essential cell division protein that forms a contractile ring structure (Z ring) at the future cell division site. The regulation of the ring assembly controls the timing and the location of cell division. One of the functions of the FtsZ ring is to recruit other cell division proteins to the septum to produce a new cell wall between the dividing cells. Binds GTP and shows GTPase activity.</text>
</comment>
<evidence type="ECO:0000256" key="2">
    <source>
        <dbReference type="ARBA" id="ARBA00022741"/>
    </source>
</evidence>
<dbReference type="SMART" id="SM00865">
    <property type="entry name" value="Tubulin_C"/>
    <property type="match status" value="1"/>
</dbReference>
<dbReference type="InterPro" id="IPR024757">
    <property type="entry name" value="FtsZ_C"/>
</dbReference>
<dbReference type="Gene3D" id="3.40.50.1440">
    <property type="entry name" value="Tubulin/FtsZ, GTPase domain"/>
    <property type="match status" value="1"/>
</dbReference>
<dbReference type="PANTHER" id="PTHR30314">
    <property type="entry name" value="CELL DIVISION PROTEIN FTSZ-RELATED"/>
    <property type="match status" value="1"/>
</dbReference>
<feature type="domain" description="Tubulin/FtsZ GTPase" evidence="8">
    <location>
        <begin position="13"/>
        <end position="205"/>
    </location>
</feature>
<evidence type="ECO:0000259" key="8">
    <source>
        <dbReference type="SMART" id="SM00864"/>
    </source>
</evidence>
<proteinExistence type="inferred from homology"/>
<dbReference type="InterPro" id="IPR037103">
    <property type="entry name" value="Tubulin/FtsZ-like_C"/>
</dbReference>
<dbReference type="EMBL" id="CAJNBJ010000001">
    <property type="protein sequence ID" value="CAE6697722.1"/>
    <property type="molecule type" value="Genomic_DNA"/>
</dbReference>
<dbReference type="SUPFAM" id="SSF52490">
    <property type="entry name" value="Tubulin nucleotide-binding domain-like"/>
    <property type="match status" value="1"/>
</dbReference>
<name>A0ABM8QHI6_9BACT</name>
<protein>
    <recommendedName>
        <fullName evidence="4 5">Cell division protein FtsZ</fullName>
    </recommendedName>
</protein>
<comment type="subcellular location">
    <subcellularLocation>
        <location evidence="4">Cytoplasm</location>
    </subcellularLocation>
    <text evidence="4">Assembles at midcell at the inner surface of the cytoplasmic membrane.</text>
</comment>
<evidence type="ECO:0000256" key="5">
    <source>
        <dbReference type="NCBIfam" id="TIGR00065"/>
    </source>
</evidence>
<keyword evidence="11" id="KW-1185">Reference proteome</keyword>
<dbReference type="PRINTS" id="PR00423">
    <property type="entry name" value="CELLDVISFTSZ"/>
</dbReference>
<feature type="region of interest" description="Disordered" evidence="7">
    <location>
        <begin position="323"/>
        <end position="343"/>
    </location>
</feature>
<evidence type="ECO:0000259" key="9">
    <source>
        <dbReference type="SMART" id="SM00865"/>
    </source>
</evidence>